<organism evidence="10 11">
    <name type="scientific">Odinarchaeota yellowstonii (strain LCB_4)</name>
    <dbReference type="NCBI Taxonomy" id="1841599"/>
    <lineage>
        <taxon>Archaea</taxon>
        <taxon>Promethearchaeati</taxon>
        <taxon>Candidatus Odinarchaeota</taxon>
        <taxon>Candidatus Odinarchaeia</taxon>
        <taxon>Candidatus Odinarchaeales</taxon>
        <taxon>Candidatus Odinarchaeaceae</taxon>
        <taxon>Candidatus Odinarchaeum</taxon>
    </lineage>
</organism>
<dbReference type="Gene3D" id="3.30.300.30">
    <property type="match status" value="1"/>
</dbReference>
<dbReference type="GO" id="GO:0043955">
    <property type="term" value="F:3-hydroxypropionyl-CoA synthetase activity"/>
    <property type="evidence" value="ECO:0007669"/>
    <property type="project" value="UniProtKB-ARBA"/>
</dbReference>
<dbReference type="NCBIfam" id="TIGR02188">
    <property type="entry name" value="Ac_CoA_lig_AcsA"/>
    <property type="match status" value="1"/>
</dbReference>
<dbReference type="EC" id="6.2.1.1" evidence="2 6"/>
<dbReference type="GO" id="GO:0016208">
    <property type="term" value="F:AMP binding"/>
    <property type="evidence" value="ECO:0007669"/>
    <property type="project" value="InterPro"/>
</dbReference>
<evidence type="ECO:0000256" key="2">
    <source>
        <dbReference type="ARBA" id="ARBA00013275"/>
    </source>
</evidence>
<keyword evidence="5" id="KW-0067">ATP-binding</keyword>
<evidence type="ECO:0000313" key="11">
    <source>
        <dbReference type="Proteomes" id="UP000186851"/>
    </source>
</evidence>
<evidence type="ECO:0000256" key="3">
    <source>
        <dbReference type="ARBA" id="ARBA00022598"/>
    </source>
</evidence>
<dbReference type="InterPro" id="IPR025110">
    <property type="entry name" value="AMP-bd_C"/>
</dbReference>
<dbReference type="PANTHER" id="PTHR24095:SF14">
    <property type="entry name" value="ACETYL-COENZYME A SYNTHETASE 1"/>
    <property type="match status" value="1"/>
</dbReference>
<evidence type="ECO:0000256" key="4">
    <source>
        <dbReference type="ARBA" id="ARBA00022741"/>
    </source>
</evidence>
<comment type="similarity">
    <text evidence="1">Belongs to the ATP-dependent AMP-binding enzyme family.</text>
</comment>
<dbReference type="InterPro" id="IPR032387">
    <property type="entry name" value="ACAS_N"/>
</dbReference>
<dbReference type="PROSITE" id="PS00455">
    <property type="entry name" value="AMP_BINDING"/>
    <property type="match status" value="1"/>
</dbReference>
<accession>A0AAF0D1K9</accession>
<dbReference type="InterPro" id="IPR020845">
    <property type="entry name" value="AMP-binding_CS"/>
</dbReference>
<dbReference type="InterPro" id="IPR045851">
    <property type="entry name" value="AMP-bd_C_sf"/>
</dbReference>
<dbReference type="PANTHER" id="PTHR24095">
    <property type="entry name" value="ACETYL-COENZYME A SYNTHETASE"/>
    <property type="match status" value="1"/>
</dbReference>
<protein>
    <recommendedName>
        <fullName evidence="2 6">Acetate--CoA ligase</fullName>
        <ecNumber evidence="2 6">6.2.1.1</ecNumber>
    </recommendedName>
</protein>
<dbReference type="EMBL" id="CP091871">
    <property type="protein sequence ID" value="WEU39964.1"/>
    <property type="molecule type" value="Genomic_DNA"/>
</dbReference>
<name>A0AAF0D1K9_ODILC</name>
<dbReference type="CDD" id="cd05966">
    <property type="entry name" value="ACS"/>
    <property type="match status" value="1"/>
</dbReference>
<dbReference type="GO" id="GO:0019427">
    <property type="term" value="P:acetyl-CoA biosynthetic process from acetate"/>
    <property type="evidence" value="ECO:0007669"/>
    <property type="project" value="UniProtKB-UniRule"/>
</dbReference>
<dbReference type="Pfam" id="PF16177">
    <property type="entry name" value="ACAS_N"/>
    <property type="match status" value="1"/>
</dbReference>
<feature type="domain" description="Acetyl-coenzyme A synthetase N-terminal" evidence="9">
    <location>
        <begin position="35"/>
        <end position="87"/>
    </location>
</feature>
<keyword evidence="4" id="KW-0547">Nucleotide-binding</keyword>
<evidence type="ECO:0000256" key="1">
    <source>
        <dbReference type="ARBA" id="ARBA00006432"/>
    </source>
</evidence>
<dbReference type="Pfam" id="PF13193">
    <property type="entry name" value="AMP-binding_C"/>
    <property type="match status" value="1"/>
</dbReference>
<gene>
    <name evidence="10" type="primary">acs</name>
    <name evidence="10" type="ORF">OdinLCB4_005710</name>
</gene>
<evidence type="ECO:0000259" key="9">
    <source>
        <dbReference type="Pfam" id="PF16177"/>
    </source>
</evidence>
<keyword evidence="3 10" id="KW-0436">Ligase</keyword>
<sequence>MIRKGVQWVVKDPKKENVFWPSKELKKYANMSDASIYETAKKDRAAFWAKIAKEVITWYKPFDKVYEENLPFFKWFIGGKLNVCYNAVDRHVETWRRNKAAIIWEPEPVNEPNRILTYNDLYREVNKFANVLKKLGVKKGDRVSIYLPMIPEVHIAMLACARIGAPHSVVFSAFSAQSLKDRIEDAKSKILITADGYYRRGKVINLKASADEAVVGTTVEKIIVVKRAGNEVSWVNGRDYWYHELMNQVDDYCEPEQMDSEDILFILYTSGTTGKPKGIVHTTGGYAVQAFITTKWVFDLHDEDIYWCTADIGWVTGHTYGCYGPLLCGGTQVVYEGAPDTPDWGRWWSIIEKYGVNIFYTAPTAIRMFIKMGEEWVKKYDLSTLRILGSVGEPINLDAWLWYFNVIGGGRCAITDTWWQTETGGTIINSIPGIGPFIPTVACRSFPGVEHDIYDEKGDRPAQGDSGYLVQIPPLAPGMLRGIWGNPEKYKETYFGQYGGKVYFSSDGAYFTEDGYIRITGRVDDVMKVAGHRLSTGELESVICGHPAVAEAAVVAQPHEIKGEAPVAFIILKPGYNASSQLEKEIVEQVVKGIGPTGKPEKIIFAEDLPKTRSGKIMRRVLRALVRNEPLGNIMTLQNPESVEGLKTAVGYKGPG</sequence>
<evidence type="ECO:0000256" key="5">
    <source>
        <dbReference type="ARBA" id="ARBA00022840"/>
    </source>
</evidence>
<reference evidence="10" key="1">
    <citation type="journal article" date="2017" name="Nature">
        <title>Asgard archaea illuminate the origin of eukaryotic cellular complexity.</title>
        <authorList>
            <person name="Zaremba-Niedzwiedzka K."/>
            <person name="Caceres E.F."/>
            <person name="Saw J.H."/>
            <person name="Backstrom D."/>
            <person name="Juzokaite L."/>
            <person name="Vancaester E."/>
            <person name="Seitz K.W."/>
            <person name="Anantharaman K."/>
            <person name="Starnawski P."/>
            <person name="Kjeldsen K.U."/>
            <person name="Scott M.B."/>
            <person name="Nunoura T."/>
            <person name="Banfield J.F."/>
            <person name="Schramm A."/>
            <person name="Baker B.J."/>
            <person name="Spang A."/>
            <person name="Ettema T.J.G."/>
        </authorList>
    </citation>
    <scope>NUCLEOTIDE SEQUENCE</scope>
    <source>
        <strain evidence="10">LCB_4</strain>
    </source>
</reference>
<evidence type="ECO:0000259" key="7">
    <source>
        <dbReference type="Pfam" id="PF00501"/>
    </source>
</evidence>
<dbReference type="InterPro" id="IPR000873">
    <property type="entry name" value="AMP-dep_synth/lig_dom"/>
</dbReference>
<evidence type="ECO:0000313" key="10">
    <source>
        <dbReference type="EMBL" id="WEU39964.1"/>
    </source>
</evidence>
<dbReference type="Gene3D" id="3.40.50.12780">
    <property type="entry name" value="N-terminal domain of ligase-like"/>
    <property type="match status" value="1"/>
</dbReference>
<dbReference type="Proteomes" id="UP000186851">
    <property type="component" value="Chromosome"/>
</dbReference>
<dbReference type="GO" id="GO:0005524">
    <property type="term" value="F:ATP binding"/>
    <property type="evidence" value="ECO:0007669"/>
    <property type="project" value="UniProtKB-KW"/>
</dbReference>
<evidence type="ECO:0000256" key="6">
    <source>
        <dbReference type="NCBIfam" id="TIGR02188"/>
    </source>
</evidence>
<dbReference type="InterPro" id="IPR011904">
    <property type="entry name" value="Ac_CoA_lig"/>
</dbReference>
<dbReference type="SUPFAM" id="SSF56801">
    <property type="entry name" value="Acetyl-CoA synthetase-like"/>
    <property type="match status" value="1"/>
</dbReference>
<feature type="domain" description="AMP-binding enzyme C-terminal" evidence="8">
    <location>
        <begin position="538"/>
        <end position="616"/>
    </location>
</feature>
<dbReference type="GO" id="GO:0005829">
    <property type="term" value="C:cytosol"/>
    <property type="evidence" value="ECO:0007669"/>
    <property type="project" value="TreeGrafter"/>
</dbReference>
<dbReference type="NCBIfam" id="NF001208">
    <property type="entry name" value="PRK00174.1"/>
    <property type="match status" value="1"/>
</dbReference>
<evidence type="ECO:0000259" key="8">
    <source>
        <dbReference type="Pfam" id="PF13193"/>
    </source>
</evidence>
<dbReference type="GO" id="GO:0043427">
    <property type="term" value="P:carbon fixation by 3-hydroxypropionate cycle"/>
    <property type="evidence" value="ECO:0007669"/>
    <property type="project" value="UniProtKB-ARBA"/>
</dbReference>
<dbReference type="AlphaFoldDB" id="A0AAF0D1K9"/>
<dbReference type="InterPro" id="IPR042099">
    <property type="entry name" value="ANL_N_sf"/>
</dbReference>
<dbReference type="KEGG" id="oyw:OdinLCB4_005710"/>
<reference evidence="10" key="2">
    <citation type="journal article" date="2022" name="Nat. Microbiol.">
        <title>A closed Candidatus Odinarchaeum chromosome exposes Asgard archaeal viruses.</title>
        <authorList>
            <person name="Tamarit D."/>
            <person name="Caceres E.F."/>
            <person name="Krupovic M."/>
            <person name="Nijland R."/>
            <person name="Eme L."/>
            <person name="Robinson N.P."/>
            <person name="Ettema T.J.G."/>
        </authorList>
    </citation>
    <scope>NUCLEOTIDE SEQUENCE</scope>
    <source>
        <strain evidence="10">LCB_4</strain>
    </source>
</reference>
<proteinExistence type="inferred from homology"/>
<dbReference type="Pfam" id="PF00501">
    <property type="entry name" value="AMP-binding"/>
    <property type="match status" value="1"/>
</dbReference>
<feature type="domain" description="AMP-dependent synthetase/ligase" evidence="7">
    <location>
        <begin position="90"/>
        <end position="470"/>
    </location>
</feature>
<dbReference type="FunFam" id="3.40.50.12780:FF:000001">
    <property type="entry name" value="Acetyl-coenzyme A synthetase"/>
    <property type="match status" value="1"/>
</dbReference>
<dbReference type="GO" id="GO:0003987">
    <property type="term" value="F:acetate-CoA ligase activity"/>
    <property type="evidence" value="ECO:0007669"/>
    <property type="project" value="UniProtKB-UniRule"/>
</dbReference>